<keyword evidence="1" id="KW-1133">Transmembrane helix</keyword>
<dbReference type="EMBL" id="FWWY01000001">
    <property type="protein sequence ID" value="SMC06834.1"/>
    <property type="molecule type" value="Genomic_DNA"/>
</dbReference>
<evidence type="ECO:0000256" key="1">
    <source>
        <dbReference type="SAM" id="Phobius"/>
    </source>
</evidence>
<organism evidence="2 3">
    <name type="scientific">Sulfobacillus thermosulfidooxidans (strain DSM 9293 / VKM B-1269 / AT-1)</name>
    <dbReference type="NCBI Taxonomy" id="929705"/>
    <lineage>
        <taxon>Bacteria</taxon>
        <taxon>Bacillati</taxon>
        <taxon>Bacillota</taxon>
        <taxon>Clostridia</taxon>
        <taxon>Eubacteriales</taxon>
        <taxon>Clostridiales Family XVII. Incertae Sedis</taxon>
        <taxon>Sulfobacillus</taxon>
    </lineage>
</organism>
<dbReference type="RefSeq" id="WP_037914203.1">
    <property type="nucleotide sequence ID" value="NZ_FWWY01000001.1"/>
</dbReference>
<keyword evidence="1" id="KW-0812">Transmembrane</keyword>
<evidence type="ECO:0000313" key="3">
    <source>
        <dbReference type="Proteomes" id="UP000192660"/>
    </source>
</evidence>
<sequence>MFVDQIIVRGAGVLAIVGGIIFFAIGVPQIGYYLVPAGIVFLAFTIGWKARYERVLDDPPPGYEPTGEVYVNPGGPPVEVWHLGIRRVYVRHKVAE</sequence>
<dbReference type="Proteomes" id="UP000192660">
    <property type="component" value="Unassembled WGS sequence"/>
</dbReference>
<dbReference type="AlphaFoldDB" id="A0A1W1WKI9"/>
<feature type="transmembrane region" description="Helical" evidence="1">
    <location>
        <begin position="7"/>
        <end position="25"/>
    </location>
</feature>
<proteinExistence type="predicted"/>
<protein>
    <submittedName>
        <fullName evidence="2">Uncharacterized protein</fullName>
    </submittedName>
</protein>
<keyword evidence="3" id="KW-1185">Reference proteome</keyword>
<reference evidence="3" key="1">
    <citation type="submission" date="2017-04" db="EMBL/GenBank/DDBJ databases">
        <authorList>
            <person name="Varghese N."/>
            <person name="Submissions S."/>
        </authorList>
    </citation>
    <scope>NUCLEOTIDE SEQUENCE [LARGE SCALE GENOMIC DNA]</scope>
    <source>
        <strain evidence="3">DSM 9293</strain>
    </source>
</reference>
<evidence type="ECO:0000313" key="2">
    <source>
        <dbReference type="EMBL" id="SMC06834.1"/>
    </source>
</evidence>
<dbReference type="STRING" id="28034.BFX07_10935"/>
<dbReference type="OrthoDB" id="2377160at2"/>
<feature type="transmembrane region" description="Helical" evidence="1">
    <location>
        <begin position="31"/>
        <end position="48"/>
    </location>
</feature>
<name>A0A1W1WKI9_SULTA</name>
<keyword evidence="1" id="KW-0472">Membrane</keyword>
<accession>A0A1W1WKI9</accession>
<gene>
    <name evidence="2" type="ORF">SAMN00768000_3041</name>
</gene>